<dbReference type="VEuPathDB" id="VectorBase:PPAI003718"/>
<dbReference type="Gene3D" id="1.10.340.70">
    <property type="match status" value="1"/>
</dbReference>
<dbReference type="PANTHER" id="PTHR47331">
    <property type="entry name" value="PHD-TYPE DOMAIN-CONTAINING PROTEIN"/>
    <property type="match status" value="1"/>
</dbReference>
<dbReference type="Pfam" id="PF18701">
    <property type="entry name" value="DUF5641"/>
    <property type="match status" value="1"/>
</dbReference>
<evidence type="ECO:0000313" key="3">
    <source>
        <dbReference type="EnsemblMetazoa" id="PPAI003718-PA"/>
    </source>
</evidence>
<evidence type="ECO:0000259" key="2">
    <source>
        <dbReference type="Pfam" id="PF18701"/>
    </source>
</evidence>
<feature type="domain" description="Integrase zinc-binding" evidence="1">
    <location>
        <begin position="269"/>
        <end position="319"/>
    </location>
</feature>
<evidence type="ECO:0008006" key="5">
    <source>
        <dbReference type="Google" id="ProtNLM"/>
    </source>
</evidence>
<dbReference type="InterPro" id="IPR040676">
    <property type="entry name" value="DUF5641"/>
</dbReference>
<dbReference type="Pfam" id="PF17921">
    <property type="entry name" value="Integrase_H2C2"/>
    <property type="match status" value="1"/>
</dbReference>
<keyword evidence="4" id="KW-1185">Reference proteome</keyword>
<dbReference type="Proteomes" id="UP000092462">
    <property type="component" value="Unassembled WGS sequence"/>
</dbReference>
<dbReference type="EMBL" id="AJVK01036604">
    <property type="status" value="NOT_ANNOTATED_CDS"/>
    <property type="molecule type" value="Genomic_DNA"/>
</dbReference>
<feature type="domain" description="DUF5641" evidence="2">
    <location>
        <begin position="333"/>
        <end position="376"/>
    </location>
</feature>
<reference evidence="3" key="1">
    <citation type="submission" date="2022-08" db="UniProtKB">
        <authorList>
            <consortium name="EnsemblMetazoa"/>
        </authorList>
    </citation>
    <scope>IDENTIFICATION</scope>
    <source>
        <strain evidence="3">Israel</strain>
    </source>
</reference>
<protein>
    <recommendedName>
        <fullName evidence="5">Integrase zinc-binding domain-containing protein</fullName>
    </recommendedName>
</protein>
<sequence>MLLLGDRPCKSWTGWLSMLPGIEVQAWVDSTIVLQWLQEHPRKWEKYVAVRTSTIQEIIPPSKWRHVPTEDNPADCISRGMLPEDLLQHKLWWDGPKWLPMGEENWPPRKVIEKKSEKVQIPEEKSVNSEVSNVIVLTSQSESSVDIVSQLIEKYSNFMTLIRVVAFVLRFSDNCRKKINERNLKFLSVHEQNRARDCIIKNLQRKHFPEEYKCCEKNNPVSKSSKLSKLVPFIDDNGVMRVKGRLENADLSYETRHPIILPAKDKFVKNLVVFIHEMHLHSGVYLLQSILRAKYWIVGMKSLVKSVVKMCVNCTKAKPKTETPLMGNLPAYQNQLKASRWKMGRIQEVHPGRDNVVRVVTVRTSDGIQKRAASTVAKIPMEEDSY</sequence>
<accession>A0A1B0D845</accession>
<name>A0A1B0D845_PHLPP</name>
<dbReference type="VEuPathDB" id="VectorBase:PPAPM1_004155"/>
<dbReference type="VEuPathDB" id="VectorBase:PPAPM1_012481"/>
<dbReference type="EnsemblMetazoa" id="PPAI003718-RA">
    <property type="protein sequence ID" value="PPAI003718-PA"/>
    <property type="gene ID" value="PPAI003718"/>
</dbReference>
<evidence type="ECO:0000259" key="1">
    <source>
        <dbReference type="Pfam" id="PF17921"/>
    </source>
</evidence>
<organism evidence="3 4">
    <name type="scientific">Phlebotomus papatasi</name>
    <name type="common">Sandfly</name>
    <dbReference type="NCBI Taxonomy" id="29031"/>
    <lineage>
        <taxon>Eukaryota</taxon>
        <taxon>Metazoa</taxon>
        <taxon>Ecdysozoa</taxon>
        <taxon>Arthropoda</taxon>
        <taxon>Hexapoda</taxon>
        <taxon>Insecta</taxon>
        <taxon>Pterygota</taxon>
        <taxon>Neoptera</taxon>
        <taxon>Endopterygota</taxon>
        <taxon>Diptera</taxon>
        <taxon>Nematocera</taxon>
        <taxon>Psychodoidea</taxon>
        <taxon>Psychodidae</taxon>
        <taxon>Phlebotomus</taxon>
        <taxon>Phlebotomus</taxon>
    </lineage>
</organism>
<dbReference type="InterPro" id="IPR041588">
    <property type="entry name" value="Integrase_H2C2"/>
</dbReference>
<proteinExistence type="predicted"/>
<dbReference type="AlphaFoldDB" id="A0A1B0D845"/>
<evidence type="ECO:0000313" key="4">
    <source>
        <dbReference type="Proteomes" id="UP000092462"/>
    </source>
</evidence>